<dbReference type="InterPro" id="IPR010389">
    <property type="entry name" value="Urate_ox_N"/>
</dbReference>
<dbReference type="PROSITE" id="PS51007">
    <property type="entry name" value="CYTC"/>
    <property type="match status" value="1"/>
</dbReference>
<dbReference type="Pfam" id="PF06181">
    <property type="entry name" value="Urate_ox_N"/>
    <property type="match status" value="1"/>
</dbReference>
<name>A0A853FDS0_9BURK</name>
<feature type="transmembrane region" description="Helical" evidence="5">
    <location>
        <begin position="237"/>
        <end position="254"/>
    </location>
</feature>
<evidence type="ECO:0000313" key="8">
    <source>
        <dbReference type="Proteomes" id="UP000580517"/>
    </source>
</evidence>
<dbReference type="GO" id="GO:0046872">
    <property type="term" value="F:metal ion binding"/>
    <property type="evidence" value="ECO:0007669"/>
    <property type="project" value="UniProtKB-KW"/>
</dbReference>
<feature type="transmembrane region" description="Helical" evidence="5">
    <location>
        <begin position="288"/>
        <end position="307"/>
    </location>
</feature>
<dbReference type="EMBL" id="JACCEW010000004">
    <property type="protein sequence ID" value="NYT37868.1"/>
    <property type="molecule type" value="Genomic_DNA"/>
</dbReference>
<feature type="transmembrane region" description="Helical" evidence="5">
    <location>
        <begin position="158"/>
        <end position="179"/>
    </location>
</feature>
<reference evidence="7 8" key="1">
    <citation type="submission" date="2020-07" db="EMBL/GenBank/DDBJ databases">
        <title>Taxonomic revisions and descriptions of new bacterial species based on genomic comparisons in the high-G+C-content subgroup of the family Alcaligenaceae.</title>
        <authorList>
            <person name="Szabo A."/>
            <person name="Felfoldi T."/>
        </authorList>
    </citation>
    <scope>NUCLEOTIDE SEQUENCE [LARGE SCALE GENOMIC DNA]</scope>
    <source>
        <strain evidence="7 8">DSM 25264</strain>
    </source>
</reference>
<evidence type="ECO:0000259" key="6">
    <source>
        <dbReference type="PROSITE" id="PS51007"/>
    </source>
</evidence>
<keyword evidence="3 4" id="KW-0408">Iron</keyword>
<comment type="caution">
    <text evidence="7">The sequence shown here is derived from an EMBL/GenBank/DDBJ whole genome shotgun (WGS) entry which is preliminary data.</text>
</comment>
<organism evidence="7 8">
    <name type="scientific">Allopusillimonas soli</name>
    <dbReference type="NCBI Taxonomy" id="659016"/>
    <lineage>
        <taxon>Bacteria</taxon>
        <taxon>Pseudomonadati</taxon>
        <taxon>Pseudomonadota</taxon>
        <taxon>Betaproteobacteria</taxon>
        <taxon>Burkholderiales</taxon>
        <taxon>Alcaligenaceae</taxon>
        <taxon>Allopusillimonas</taxon>
    </lineage>
</organism>
<keyword evidence="1 4" id="KW-0349">Heme</keyword>
<dbReference type="GO" id="GO:0009055">
    <property type="term" value="F:electron transfer activity"/>
    <property type="evidence" value="ECO:0007669"/>
    <property type="project" value="InterPro"/>
</dbReference>
<evidence type="ECO:0000256" key="1">
    <source>
        <dbReference type="ARBA" id="ARBA00022617"/>
    </source>
</evidence>
<gene>
    <name evidence="7" type="ORF">H0A68_13360</name>
</gene>
<sequence>MEAFLYEYGNLLLRWLHVIAAISWIGESIYFVMLDNSLHAPRDERGKKLGVFGEMWAVHGGGFYHNQKYLTNPPELPADLHWSFWKSYTTWLSGFALFSIMYLMKPAFYLVNPNSPWTWAASMNGLQAGILAVAFLVVGYIIYSQLCRRISPNMERDGLLSLAVGIMMVAVAWLTVQIFPGRAAFLITGALMATCMSANVFFWIIPGQRRMVAALKAGQAPDPLDGKRGKQRSVHNTYFTLPVVFLMLSNHYSFTYTSPYAWIIMVLFIFAGAVIRQYFVLRHMGKNQLGYPVAGVVLLALVGWLAAPSTADKPAANVPAKAAQQVPGSAGMAETGMAAGTAEEAGGQDTAPASDRGATLERVHAIVVARCTECHSAKPTFAGIASAPAGIVLDTNEQTIMHAAQIKQVVGSKYMPLGNITKMTDDERAVIAAWAGQ</sequence>
<proteinExistence type="predicted"/>
<keyword evidence="2 4" id="KW-0479">Metal-binding</keyword>
<evidence type="ECO:0000313" key="7">
    <source>
        <dbReference type="EMBL" id="NYT37868.1"/>
    </source>
</evidence>
<keyword evidence="8" id="KW-1185">Reference proteome</keyword>
<feature type="transmembrane region" description="Helical" evidence="5">
    <location>
        <begin position="88"/>
        <end position="105"/>
    </location>
</feature>
<evidence type="ECO:0000256" key="5">
    <source>
        <dbReference type="SAM" id="Phobius"/>
    </source>
</evidence>
<keyword evidence="5" id="KW-0812">Transmembrane</keyword>
<evidence type="ECO:0000256" key="2">
    <source>
        <dbReference type="ARBA" id="ARBA00022723"/>
    </source>
</evidence>
<dbReference type="SUPFAM" id="SSF46626">
    <property type="entry name" value="Cytochrome c"/>
    <property type="match status" value="1"/>
</dbReference>
<feature type="transmembrane region" description="Helical" evidence="5">
    <location>
        <begin position="185"/>
        <end position="205"/>
    </location>
</feature>
<accession>A0A853FDS0</accession>
<dbReference type="OrthoDB" id="9787495at2"/>
<dbReference type="InterPro" id="IPR009056">
    <property type="entry name" value="Cyt_c-like_dom"/>
</dbReference>
<feature type="transmembrane region" description="Helical" evidence="5">
    <location>
        <begin position="125"/>
        <end position="146"/>
    </location>
</feature>
<protein>
    <submittedName>
        <fullName evidence="7">Urate hydroxylase PuuD</fullName>
    </submittedName>
</protein>
<evidence type="ECO:0000256" key="3">
    <source>
        <dbReference type="ARBA" id="ARBA00023004"/>
    </source>
</evidence>
<dbReference type="AlphaFoldDB" id="A0A853FDS0"/>
<feature type="transmembrane region" description="Helical" evidence="5">
    <location>
        <begin position="12"/>
        <end position="32"/>
    </location>
</feature>
<dbReference type="RefSeq" id="WP_129969824.1">
    <property type="nucleotide sequence ID" value="NZ_JACCEW010000004.1"/>
</dbReference>
<evidence type="ECO:0000256" key="4">
    <source>
        <dbReference type="PROSITE-ProRule" id="PRU00433"/>
    </source>
</evidence>
<dbReference type="Proteomes" id="UP000580517">
    <property type="component" value="Unassembled WGS sequence"/>
</dbReference>
<feature type="domain" description="Cytochrome c" evidence="6">
    <location>
        <begin position="352"/>
        <end position="437"/>
    </location>
</feature>
<keyword evidence="5" id="KW-0472">Membrane</keyword>
<dbReference type="InterPro" id="IPR036909">
    <property type="entry name" value="Cyt_c-like_dom_sf"/>
</dbReference>
<keyword evidence="5" id="KW-1133">Transmembrane helix</keyword>
<feature type="transmembrane region" description="Helical" evidence="5">
    <location>
        <begin position="260"/>
        <end position="281"/>
    </location>
</feature>
<dbReference type="GO" id="GO:0020037">
    <property type="term" value="F:heme binding"/>
    <property type="evidence" value="ECO:0007669"/>
    <property type="project" value="InterPro"/>
</dbReference>